<accession>A0ABY7GUS1</accession>
<keyword evidence="3" id="KW-1185">Reference proteome</keyword>
<feature type="region of interest" description="Disordered" evidence="1">
    <location>
        <begin position="1"/>
        <end position="23"/>
    </location>
</feature>
<gene>
    <name evidence="2" type="ORF">O0S08_31135</name>
</gene>
<dbReference type="EMBL" id="CP114040">
    <property type="protein sequence ID" value="WAS90664.1"/>
    <property type="molecule type" value="Genomic_DNA"/>
</dbReference>
<organism evidence="2 3">
    <name type="scientific">Nannocystis punicea</name>
    <dbReference type="NCBI Taxonomy" id="2995304"/>
    <lineage>
        <taxon>Bacteria</taxon>
        <taxon>Pseudomonadati</taxon>
        <taxon>Myxococcota</taxon>
        <taxon>Polyangia</taxon>
        <taxon>Nannocystales</taxon>
        <taxon>Nannocystaceae</taxon>
        <taxon>Nannocystis</taxon>
    </lineage>
</organism>
<reference evidence="2" key="1">
    <citation type="submission" date="2022-11" db="EMBL/GenBank/DDBJ databases">
        <title>Minimal conservation of predation-associated metabolite biosynthetic gene clusters underscores biosynthetic potential of Myxococcota including descriptions for ten novel species: Archangium lansinium sp. nov., Myxococcus landrumus sp. nov., Nannocystis bai.</title>
        <authorList>
            <person name="Ahearne A."/>
            <person name="Stevens C."/>
            <person name="Dowd S."/>
        </authorList>
    </citation>
    <scope>NUCLEOTIDE SEQUENCE</scope>
    <source>
        <strain evidence="2">Fl3</strain>
    </source>
</reference>
<name>A0ABY7GUS1_9BACT</name>
<dbReference type="RefSeq" id="WP_269032991.1">
    <property type="nucleotide sequence ID" value="NZ_CP114040.1"/>
</dbReference>
<evidence type="ECO:0000313" key="3">
    <source>
        <dbReference type="Proteomes" id="UP001164459"/>
    </source>
</evidence>
<proteinExistence type="predicted"/>
<evidence type="ECO:0000256" key="1">
    <source>
        <dbReference type="SAM" id="MobiDB-lite"/>
    </source>
</evidence>
<sequence>MVTTIRTRHRRGHWRARDRRPGVSSIGPCVPAAALCLLAALASGCAAARFEAAHRTCDRSAEADPAAALGYAGPPAAGDLRGRAALNHAAAPPWVVDQSRVYPFDPGFRYEELWPAGGRASTPLLCRLTYDRTRRRGLFAADPLTQVELTTVYEVVGKTPPQRVHGPDSVPQMFVLDGVTAFAPGDVLRMAVVDRDVHWGGSSFTDDPLITFGLPYGSGGPLTGTSGAMWRGTVDVRCEHLDADAVQWAYVETLMRLDARLQRWAPQLAPGDWDFGLAGSGMTDLRAALERAASLRGWDAPEVRERTNRLLAAQLCFERAAAPEVERWARRTRSGRLGELELAATDYRCELEPSGACRLTVEITSRSDGLVSIPMDLRLVLAGGREVGLLPERATVAGHEVRDLAADSTTTVIYRVEVPLRGDHALTRPMLLRERRGHLFSSRYRVEDVPLRLAD</sequence>
<feature type="compositionally biased region" description="Basic residues" evidence="1">
    <location>
        <begin position="1"/>
        <end position="18"/>
    </location>
</feature>
<protein>
    <recommendedName>
        <fullName evidence="4">DUF3857 domain-containing protein</fullName>
    </recommendedName>
</protein>
<dbReference type="Proteomes" id="UP001164459">
    <property type="component" value="Chromosome"/>
</dbReference>
<evidence type="ECO:0008006" key="4">
    <source>
        <dbReference type="Google" id="ProtNLM"/>
    </source>
</evidence>
<evidence type="ECO:0000313" key="2">
    <source>
        <dbReference type="EMBL" id="WAS90664.1"/>
    </source>
</evidence>